<organism evidence="5 6">
    <name type="scientific">Dimargaris verticillata</name>
    <dbReference type="NCBI Taxonomy" id="2761393"/>
    <lineage>
        <taxon>Eukaryota</taxon>
        <taxon>Fungi</taxon>
        <taxon>Fungi incertae sedis</taxon>
        <taxon>Zoopagomycota</taxon>
        <taxon>Kickxellomycotina</taxon>
        <taxon>Dimargaritomycetes</taxon>
        <taxon>Dimargaritales</taxon>
        <taxon>Dimargaritaceae</taxon>
        <taxon>Dimargaris</taxon>
    </lineage>
</organism>
<dbReference type="InterPro" id="IPR010422">
    <property type="entry name" value="Ccdc124/Oxs1"/>
</dbReference>
<dbReference type="GO" id="GO:0006366">
    <property type="term" value="P:transcription by RNA polymerase II"/>
    <property type="evidence" value="ECO:0007669"/>
    <property type="project" value="TreeGrafter"/>
</dbReference>
<reference evidence="5" key="1">
    <citation type="submission" date="2022-07" db="EMBL/GenBank/DDBJ databases">
        <title>Phylogenomic reconstructions and comparative analyses of Kickxellomycotina fungi.</title>
        <authorList>
            <person name="Reynolds N.K."/>
            <person name="Stajich J.E."/>
            <person name="Barry K."/>
            <person name="Grigoriev I.V."/>
            <person name="Crous P."/>
            <person name="Smith M.E."/>
        </authorList>
    </citation>
    <scope>NUCLEOTIDE SEQUENCE</scope>
    <source>
        <strain evidence="5">RSA 567</strain>
    </source>
</reference>
<dbReference type="Pfam" id="PF06244">
    <property type="entry name" value="Ccdc124"/>
    <property type="match status" value="1"/>
</dbReference>
<comment type="similarity">
    <text evidence="1">Belongs to the CCDC124 family.</text>
</comment>
<evidence type="ECO:0000256" key="1">
    <source>
        <dbReference type="ARBA" id="ARBA00008296"/>
    </source>
</evidence>
<evidence type="ECO:0000256" key="3">
    <source>
        <dbReference type="SAM" id="MobiDB-lite"/>
    </source>
</evidence>
<protein>
    <recommendedName>
        <fullName evidence="4">Coiled-coil domain-containing protein</fullName>
    </recommendedName>
</protein>
<name>A0A9W8B8V9_9FUNG</name>
<proteinExistence type="inferred from homology"/>
<evidence type="ECO:0000259" key="4">
    <source>
        <dbReference type="Pfam" id="PF06244"/>
    </source>
</evidence>
<dbReference type="GO" id="GO:0005634">
    <property type="term" value="C:nucleus"/>
    <property type="evidence" value="ECO:0007669"/>
    <property type="project" value="TreeGrafter"/>
</dbReference>
<feature type="domain" description="Coiled-coil" evidence="4">
    <location>
        <begin position="63"/>
        <end position="118"/>
    </location>
</feature>
<dbReference type="PANTHER" id="PTHR21680:SF0">
    <property type="entry name" value="COILED-COIL DOMAIN-CONTAINING PROTEIN 124"/>
    <property type="match status" value="1"/>
</dbReference>
<feature type="non-terminal residue" evidence="5">
    <location>
        <position position="1"/>
    </location>
</feature>
<dbReference type="Proteomes" id="UP001151582">
    <property type="component" value="Unassembled WGS sequence"/>
</dbReference>
<dbReference type="EMBL" id="JANBQB010000162">
    <property type="protein sequence ID" value="KAJ1980571.1"/>
    <property type="molecule type" value="Genomic_DNA"/>
</dbReference>
<gene>
    <name evidence="5" type="ORF">H4R34_002410</name>
</gene>
<feature type="region of interest" description="Disordered" evidence="3">
    <location>
        <begin position="119"/>
        <end position="148"/>
    </location>
</feature>
<sequence>RTEKVEQYQKDTVQPVASYSASNIDDALDLMTVVTSPGAGAARQADQLRDSNDISKPTPVGGTEVDRHPERRHKAAYAAYEERELPILKQEYKGLRLTQLKQLLWKNWQKSPENPFNQAHLAYNASRQDADTLVEETRSKIESRLRVD</sequence>
<dbReference type="AlphaFoldDB" id="A0A9W8B8V9"/>
<feature type="compositionally biased region" description="Basic and acidic residues" evidence="3">
    <location>
        <begin position="135"/>
        <end position="148"/>
    </location>
</feature>
<dbReference type="GO" id="GO:0003713">
    <property type="term" value="F:transcription coactivator activity"/>
    <property type="evidence" value="ECO:0007669"/>
    <property type="project" value="TreeGrafter"/>
</dbReference>
<keyword evidence="6" id="KW-1185">Reference proteome</keyword>
<evidence type="ECO:0000313" key="6">
    <source>
        <dbReference type="Proteomes" id="UP001151582"/>
    </source>
</evidence>
<evidence type="ECO:0000256" key="2">
    <source>
        <dbReference type="ARBA" id="ARBA00023054"/>
    </source>
</evidence>
<evidence type="ECO:0000313" key="5">
    <source>
        <dbReference type="EMBL" id="KAJ1980571.1"/>
    </source>
</evidence>
<comment type="caution">
    <text evidence="5">The sequence shown here is derived from an EMBL/GenBank/DDBJ whole genome shotgun (WGS) entry which is preliminary data.</text>
</comment>
<dbReference type="InterPro" id="IPR054414">
    <property type="entry name" value="Ccdc124/Oxs1_C"/>
</dbReference>
<keyword evidence="2" id="KW-0175">Coiled coil</keyword>
<dbReference type="PANTHER" id="PTHR21680">
    <property type="entry name" value="COILED-COIL DOMAIN-CONTAINING PROTEIN 124"/>
    <property type="match status" value="1"/>
</dbReference>
<feature type="region of interest" description="Disordered" evidence="3">
    <location>
        <begin position="40"/>
        <end position="70"/>
    </location>
</feature>
<dbReference type="OrthoDB" id="76412at2759"/>
<accession>A0A9W8B8V9</accession>